<dbReference type="RefSeq" id="WP_354599682.1">
    <property type="nucleotide sequence ID" value="NZ_JBEWZI010000003.1"/>
</dbReference>
<proteinExistence type="predicted"/>
<dbReference type="Proteomes" id="UP001549691">
    <property type="component" value="Unassembled WGS sequence"/>
</dbReference>
<dbReference type="EMBL" id="JBEWZI010000003">
    <property type="protein sequence ID" value="MET7013218.1"/>
    <property type="molecule type" value="Genomic_DNA"/>
</dbReference>
<reference evidence="2 3" key="1">
    <citation type="submission" date="2024-07" db="EMBL/GenBank/DDBJ databases">
        <title>Uliginosibacterium flavum JJ3220;KACC:17644.</title>
        <authorList>
            <person name="Kim M.K."/>
        </authorList>
    </citation>
    <scope>NUCLEOTIDE SEQUENCE [LARGE SCALE GENOMIC DNA]</scope>
    <source>
        <strain evidence="2 3">KACC:17644</strain>
    </source>
</reference>
<accession>A0ABV2TI38</accession>
<evidence type="ECO:0000313" key="2">
    <source>
        <dbReference type="EMBL" id="MET7013218.1"/>
    </source>
</evidence>
<gene>
    <name evidence="2" type="ORF">ABXR19_03390</name>
</gene>
<protein>
    <recommendedName>
        <fullName evidence="4">DUF4178 domain-containing protein</fullName>
    </recommendedName>
</protein>
<evidence type="ECO:0008006" key="4">
    <source>
        <dbReference type="Google" id="ProtNLM"/>
    </source>
</evidence>
<keyword evidence="1" id="KW-1133">Transmembrane helix</keyword>
<sequence length="246" mass="27521">MIRSLIKLSLVASFVLLVVAVWRSTILPPPSGLNAVLLEEPEQRPVQQAAFEVSTQGVTYTVQPLYAYDLVGLVVSKHDAHTWWDYIHREANDHINVVDLCVVWGNNVRSGAYTEFAFSSGQFTCNFSTNFSEAYAAFDQAAVSNNHLLSADPRLAKLMLSVREGDQIHFRGYLAEYSHNHGFAYKRGTSTVRTDSGNGACETVYVESFQILKAGGQPWRMLVWVAGLWLLLSLIAWFSQPARFND</sequence>
<name>A0ABV2TI38_9RHOO</name>
<keyword evidence="3" id="KW-1185">Reference proteome</keyword>
<feature type="transmembrane region" description="Helical" evidence="1">
    <location>
        <begin position="219"/>
        <end position="238"/>
    </location>
</feature>
<organism evidence="2 3">
    <name type="scientific">Uliginosibacterium flavum</name>
    <dbReference type="NCBI Taxonomy" id="1396831"/>
    <lineage>
        <taxon>Bacteria</taxon>
        <taxon>Pseudomonadati</taxon>
        <taxon>Pseudomonadota</taxon>
        <taxon>Betaproteobacteria</taxon>
        <taxon>Rhodocyclales</taxon>
        <taxon>Zoogloeaceae</taxon>
        <taxon>Uliginosibacterium</taxon>
    </lineage>
</organism>
<keyword evidence="1" id="KW-0812">Transmembrane</keyword>
<evidence type="ECO:0000256" key="1">
    <source>
        <dbReference type="SAM" id="Phobius"/>
    </source>
</evidence>
<keyword evidence="1" id="KW-0472">Membrane</keyword>
<comment type="caution">
    <text evidence="2">The sequence shown here is derived from an EMBL/GenBank/DDBJ whole genome shotgun (WGS) entry which is preliminary data.</text>
</comment>
<evidence type="ECO:0000313" key="3">
    <source>
        <dbReference type="Proteomes" id="UP001549691"/>
    </source>
</evidence>